<evidence type="ECO:0000256" key="16">
    <source>
        <dbReference type="ARBA" id="ARBA00023204"/>
    </source>
</evidence>
<dbReference type="PANTHER" id="PTHR42705">
    <property type="entry name" value="BIFUNCTIONAL NON-HOMOLOGOUS END JOINING PROTEIN LIGD"/>
    <property type="match status" value="1"/>
</dbReference>
<dbReference type="RefSeq" id="WP_168914257.1">
    <property type="nucleotide sequence ID" value="NZ_JABACI010000005.1"/>
</dbReference>
<keyword evidence="12" id="KW-0067">ATP-binding</keyword>
<dbReference type="Pfam" id="PF21686">
    <property type="entry name" value="LigD_Prim-Pol"/>
    <property type="match status" value="1"/>
</dbReference>
<keyword evidence="9" id="KW-0227">DNA damage</keyword>
<keyword evidence="11" id="KW-0269">Exonuclease</keyword>
<dbReference type="Pfam" id="PF13298">
    <property type="entry name" value="LigD_N"/>
    <property type="match status" value="1"/>
</dbReference>
<dbReference type="InterPro" id="IPR012309">
    <property type="entry name" value="DNA_ligase_ATP-dep_C"/>
</dbReference>
<dbReference type="PROSITE" id="PS50160">
    <property type="entry name" value="DNA_LIGASE_A3"/>
    <property type="match status" value="1"/>
</dbReference>
<evidence type="ECO:0000256" key="3">
    <source>
        <dbReference type="ARBA" id="ARBA00022598"/>
    </source>
</evidence>
<keyword evidence="18" id="KW-0511">Multifunctional enzyme</keyword>
<evidence type="ECO:0000256" key="7">
    <source>
        <dbReference type="ARBA" id="ARBA00022723"/>
    </source>
</evidence>
<comment type="catalytic activity">
    <reaction evidence="20">
        <text>ATP + (deoxyribonucleotide)n-3'-hydroxyl + 5'-phospho-(deoxyribonucleotide)m = (deoxyribonucleotide)n+m + AMP + diphosphate.</text>
        <dbReference type="EC" id="6.5.1.1"/>
    </reaction>
</comment>
<dbReference type="Proteomes" id="UP001429745">
    <property type="component" value="Unassembled WGS sequence"/>
</dbReference>
<feature type="region of interest" description="Disordered" evidence="23">
    <location>
        <begin position="463"/>
        <end position="513"/>
    </location>
</feature>
<dbReference type="NCBIfam" id="TIGR02779">
    <property type="entry name" value="NHEJ_ligase_lig"/>
    <property type="match status" value="1"/>
</dbReference>
<gene>
    <name evidence="25" type="ORF">HF576_18350</name>
</gene>
<keyword evidence="8" id="KW-0547">Nucleotide-binding</keyword>
<dbReference type="InterPro" id="IPR016059">
    <property type="entry name" value="DNA_ligase_ATP-dep_CS"/>
</dbReference>
<dbReference type="Pfam" id="PF01068">
    <property type="entry name" value="DNA_ligase_A_M"/>
    <property type="match status" value="1"/>
</dbReference>
<keyword evidence="14" id="KW-0238">DNA-binding</keyword>
<keyword evidence="5" id="KW-0548">Nucleotidyltransferase</keyword>
<evidence type="ECO:0000256" key="19">
    <source>
        <dbReference type="ARBA" id="ARBA00029943"/>
    </source>
</evidence>
<evidence type="ECO:0000256" key="20">
    <source>
        <dbReference type="ARBA" id="ARBA00034003"/>
    </source>
</evidence>
<evidence type="ECO:0000256" key="17">
    <source>
        <dbReference type="ARBA" id="ARBA00023211"/>
    </source>
</evidence>
<sequence length="837" mass="91440">MPGGEQLVRIGGRRLRITNLDKVLYPETGTTKGEVIDYYTRIAEVMIPHVVGRPVTRKRWPDGVGTEDDPGMVFFAKDLERGAPSWVRRMPIPHSTGPKDYPLVGDVPTLVYLAQVASLELHVPQWRFAPDGARGDADRLVLDLDPGPGVGLAECATVAGWARTILEGMGLEPYPVTSGSKGIHLYAALPPGQSSEQASALANELARAIEADHPDLVVSSMKKSERRGKVLIDWSQNNGSKTTIAPYSLRGRMHPTVAAPRTWEELDDPDLRHLDFTEVLERIDEIGDPMAPLGFHAGGREAETGPLAPYIAKRSADRTPEPVPRNPLGAAPTDDKPQFVIQEHHATRLHWDFRLERDGVLVSWAVPRGVPHSYKRNNLAVQTEDHPMEYATFEGTIPAGEYGGGTVTIWDDGRYDLEKWRDDEIIATLEGRPGGPLGRVRLALIRTEGDGEKSSWLLHRMKTDADGRPQPDGIPVEPSPQADEPRPAASARRSPPGPAPRTDVAPSAAAAPPADALRPMLATSATPAAARQSAQRWGEPSWVEMKWDGIRAVGSWDGSRLRLYARSGNEITHRYPELTAVDAGLGDEPAVVDGELVALEPDGRPSFPLLQTRMNLERAGDIAREARRTPVRYYLFDVLSHDGDDLAVLPLRERRDVLEAIADDTVDAIAVPPVFDDVDAALGVSRQLRLEGIVVKDPASRYLRAGRSESWLKVKITHTQEVVIAGIRPGKGGRSGTFGSLLLGIPGADGLQYAGRVGTGFSDSMLATLLQKLTPLRTDESPLVGVPPLDARDALWVRPELVGEVEYGEFTPGGILRHPRWRGLRPDKSPAEVRREN</sequence>
<proteinExistence type="inferred from homology"/>
<evidence type="ECO:0000256" key="18">
    <source>
        <dbReference type="ARBA" id="ARBA00023268"/>
    </source>
</evidence>
<dbReference type="EC" id="6.5.1.1" evidence="2"/>
<dbReference type="SUPFAM" id="SSF50249">
    <property type="entry name" value="Nucleic acid-binding proteins"/>
    <property type="match status" value="1"/>
</dbReference>
<keyword evidence="13" id="KW-0239">DNA-directed DNA polymerase</keyword>
<organism evidence="25 26">
    <name type="scientific">Microbacterium salsuginis</name>
    <dbReference type="NCBI Taxonomy" id="2722803"/>
    <lineage>
        <taxon>Bacteria</taxon>
        <taxon>Bacillati</taxon>
        <taxon>Actinomycetota</taxon>
        <taxon>Actinomycetes</taxon>
        <taxon>Micrococcales</taxon>
        <taxon>Microbacteriaceae</taxon>
        <taxon>Microbacterium</taxon>
    </lineage>
</organism>
<dbReference type="SUPFAM" id="SSF56091">
    <property type="entry name" value="DNA ligase/mRNA capping enzyme, catalytic domain"/>
    <property type="match status" value="1"/>
</dbReference>
<comment type="cofactor">
    <cofactor evidence="1">
        <name>Mn(2+)</name>
        <dbReference type="ChEBI" id="CHEBI:29035"/>
    </cofactor>
</comment>
<evidence type="ECO:0000259" key="24">
    <source>
        <dbReference type="PROSITE" id="PS50160"/>
    </source>
</evidence>
<dbReference type="InterPro" id="IPR012310">
    <property type="entry name" value="DNA_ligase_ATP-dep_cent"/>
</dbReference>
<comment type="similarity">
    <text evidence="22">In the N-terminal section; belongs to the LigD polymerase family.</text>
</comment>
<keyword evidence="3 25" id="KW-0436">Ligase</keyword>
<protein>
    <recommendedName>
        <fullName evidence="2">DNA ligase (ATP)</fullName>
        <ecNumber evidence="2">6.5.1.1</ecNumber>
    </recommendedName>
    <alternativeName>
        <fullName evidence="19">NHEJ DNA polymerase</fullName>
    </alternativeName>
</protein>
<keyword evidence="15" id="KW-0233">DNA recombination</keyword>
<feature type="domain" description="ATP-dependent DNA ligase family profile" evidence="24">
    <location>
        <begin position="624"/>
        <end position="744"/>
    </location>
</feature>
<dbReference type="Gene3D" id="3.30.470.30">
    <property type="entry name" value="DNA ligase/mRNA capping enzyme"/>
    <property type="match status" value="1"/>
</dbReference>
<accession>A0ABX1KFF9</accession>
<keyword evidence="26" id="KW-1185">Reference proteome</keyword>
<evidence type="ECO:0000256" key="14">
    <source>
        <dbReference type="ARBA" id="ARBA00023125"/>
    </source>
</evidence>
<evidence type="ECO:0000256" key="12">
    <source>
        <dbReference type="ARBA" id="ARBA00022840"/>
    </source>
</evidence>
<feature type="region of interest" description="Disordered" evidence="23">
    <location>
        <begin position="315"/>
        <end position="335"/>
    </location>
</feature>
<dbReference type="CDD" id="cd04863">
    <property type="entry name" value="MtLigD_Pol_like"/>
    <property type="match status" value="1"/>
</dbReference>
<dbReference type="Pfam" id="PF04679">
    <property type="entry name" value="DNA_ligase_A_C"/>
    <property type="match status" value="1"/>
</dbReference>
<evidence type="ECO:0000256" key="22">
    <source>
        <dbReference type="ARBA" id="ARBA00049990"/>
    </source>
</evidence>
<evidence type="ECO:0000256" key="13">
    <source>
        <dbReference type="ARBA" id="ARBA00022932"/>
    </source>
</evidence>
<evidence type="ECO:0000256" key="5">
    <source>
        <dbReference type="ARBA" id="ARBA00022695"/>
    </source>
</evidence>
<comment type="caution">
    <text evidence="25">The sequence shown here is derived from an EMBL/GenBank/DDBJ whole genome shotgun (WGS) entry which is preliminary data.</text>
</comment>
<keyword evidence="7" id="KW-0479">Metal-binding</keyword>
<dbReference type="InterPro" id="IPR014144">
    <property type="entry name" value="LigD_PE_domain"/>
</dbReference>
<keyword evidence="6" id="KW-0540">Nuclease</keyword>
<dbReference type="Gene3D" id="3.30.1490.70">
    <property type="match status" value="1"/>
</dbReference>
<name>A0ABX1KFF9_9MICO</name>
<dbReference type="EMBL" id="JABACI010000005">
    <property type="protein sequence ID" value="NLP85797.1"/>
    <property type="molecule type" value="Genomic_DNA"/>
</dbReference>
<dbReference type="Gene3D" id="2.40.50.140">
    <property type="entry name" value="Nucleic acid-binding proteins"/>
    <property type="match status" value="1"/>
</dbReference>
<evidence type="ECO:0000256" key="10">
    <source>
        <dbReference type="ARBA" id="ARBA00022801"/>
    </source>
</evidence>
<evidence type="ECO:0000256" key="11">
    <source>
        <dbReference type="ARBA" id="ARBA00022839"/>
    </source>
</evidence>
<reference evidence="25 26" key="1">
    <citation type="submission" date="2020-04" db="EMBL/GenBank/DDBJ databases">
        <title>CFH 90308 Microbacterium sp.</title>
        <authorList>
            <person name="Nie G."/>
            <person name="Ming H."/>
            <person name="Xia T."/>
        </authorList>
    </citation>
    <scope>NUCLEOTIDE SEQUENCE [LARGE SCALE GENOMIC DNA]</scope>
    <source>
        <strain evidence="25 26">CFH 90308</strain>
    </source>
</reference>
<feature type="compositionally biased region" description="Low complexity" evidence="23">
    <location>
        <begin position="487"/>
        <end position="513"/>
    </location>
</feature>
<dbReference type="CDD" id="cd07906">
    <property type="entry name" value="Adenylation_DNA_ligase_LigD_LigC"/>
    <property type="match status" value="1"/>
</dbReference>
<evidence type="ECO:0000256" key="6">
    <source>
        <dbReference type="ARBA" id="ARBA00022722"/>
    </source>
</evidence>
<evidence type="ECO:0000256" key="4">
    <source>
        <dbReference type="ARBA" id="ARBA00022679"/>
    </source>
</evidence>
<evidence type="ECO:0000256" key="15">
    <source>
        <dbReference type="ARBA" id="ARBA00023172"/>
    </source>
</evidence>
<dbReference type="InterPro" id="IPR052171">
    <property type="entry name" value="NHEJ_LigD"/>
</dbReference>
<evidence type="ECO:0000256" key="8">
    <source>
        <dbReference type="ARBA" id="ARBA00022741"/>
    </source>
</evidence>
<evidence type="ECO:0000256" key="23">
    <source>
        <dbReference type="SAM" id="MobiDB-lite"/>
    </source>
</evidence>
<dbReference type="InterPro" id="IPR014146">
    <property type="entry name" value="LigD_ligase_dom"/>
</dbReference>
<evidence type="ECO:0000313" key="25">
    <source>
        <dbReference type="EMBL" id="NLP85797.1"/>
    </source>
</evidence>
<dbReference type="PROSITE" id="PS00697">
    <property type="entry name" value="DNA_LIGASE_A1"/>
    <property type="match status" value="1"/>
</dbReference>
<dbReference type="NCBIfam" id="TIGR02778">
    <property type="entry name" value="ligD_pol"/>
    <property type="match status" value="1"/>
</dbReference>
<evidence type="ECO:0000313" key="26">
    <source>
        <dbReference type="Proteomes" id="UP001429745"/>
    </source>
</evidence>
<evidence type="ECO:0000256" key="1">
    <source>
        <dbReference type="ARBA" id="ARBA00001936"/>
    </source>
</evidence>
<evidence type="ECO:0000256" key="2">
    <source>
        <dbReference type="ARBA" id="ARBA00012727"/>
    </source>
</evidence>
<dbReference type="Gene3D" id="3.90.920.10">
    <property type="entry name" value="DNA primase, PRIM domain"/>
    <property type="match status" value="1"/>
</dbReference>
<keyword evidence="4" id="KW-0808">Transferase</keyword>
<comment type="similarity">
    <text evidence="21">In the C-terminal section; belongs to the ATP-dependent DNA ligase family.</text>
</comment>
<dbReference type="GO" id="GO:0003910">
    <property type="term" value="F:DNA ligase (ATP) activity"/>
    <property type="evidence" value="ECO:0007669"/>
    <property type="project" value="UniProtKB-EC"/>
</dbReference>
<keyword evidence="10" id="KW-0378">Hydrolase</keyword>
<keyword evidence="17" id="KW-0464">Manganese</keyword>
<evidence type="ECO:0000256" key="21">
    <source>
        <dbReference type="ARBA" id="ARBA00049981"/>
    </source>
</evidence>
<dbReference type="PANTHER" id="PTHR42705:SF2">
    <property type="entry name" value="BIFUNCTIONAL NON-HOMOLOGOUS END JOINING PROTEIN LIGD"/>
    <property type="match status" value="1"/>
</dbReference>
<dbReference type="CDD" id="cd07971">
    <property type="entry name" value="OBF_DNA_ligase_LigD"/>
    <property type="match status" value="1"/>
</dbReference>
<dbReference type="NCBIfam" id="NF007210">
    <property type="entry name" value="PRK09632.1"/>
    <property type="match status" value="1"/>
</dbReference>
<dbReference type="InterPro" id="IPR033649">
    <property type="entry name" value="MtLigD_Pol-like"/>
</dbReference>
<evidence type="ECO:0000256" key="9">
    <source>
        <dbReference type="ARBA" id="ARBA00022763"/>
    </source>
</evidence>
<keyword evidence="16" id="KW-0234">DNA repair</keyword>
<dbReference type="NCBIfam" id="TIGR02777">
    <property type="entry name" value="LigD_PE_dom"/>
    <property type="match status" value="1"/>
</dbReference>
<dbReference type="InterPro" id="IPR012340">
    <property type="entry name" value="NA-bd_OB-fold"/>
</dbReference>
<dbReference type="InterPro" id="IPR014145">
    <property type="entry name" value="LigD_pol_dom"/>
</dbReference>